<evidence type="ECO:0000313" key="4">
    <source>
        <dbReference type="EMBL" id="MCY3053873.1"/>
    </source>
</evidence>
<dbReference type="EMBL" id="CP065662">
    <property type="protein sequence ID" value="QPS02170.1"/>
    <property type="molecule type" value="Genomic_DNA"/>
</dbReference>
<dbReference type="InterPro" id="IPR006674">
    <property type="entry name" value="HD_domain"/>
</dbReference>
<sequence length="321" mass="36327">MDKRLIYEIPQNEKFDLYILIKNANVRTDRNGRDFIAFTFQDKSGTIDGMYWSAMEDEVEAFQSGRVVRLKGHRELYNGQPQVKISGLRLAHDGEPNDPTLFIADGPMKVEDMKAEIEAGIKSIMHPVLKKIVGSIMTEYDDIFYQYPAAKRHHHAFVGGLAFHTVSMLRLAQAIAKLYPNVDKSLLYAGVILHDAAKVIEFVDPLSGDYSIEGNLIGHISLMGQKISLTAEQLGYRQDEEAVVLLKHMILAHHGRNEFGSPVTPRLLEAEILHRVDDLDAKINMMTSHLKDVEPGEFTPKIMGLEGRSFYHPSDDYYQNI</sequence>
<dbReference type="Proteomes" id="UP000594771">
    <property type="component" value="Chromosome"/>
</dbReference>
<name>A0A0X8FFA1_9LACT</name>
<protein>
    <submittedName>
        <fullName evidence="5">HD domain-containing protein</fullName>
    </submittedName>
</protein>
<dbReference type="GeneID" id="35767320"/>
<reference evidence="5 6" key="1">
    <citation type="submission" date="2020-12" db="EMBL/GenBank/DDBJ databases">
        <title>FDA dAtabase for Regulatory Grade micrObial Sequences (FDA-ARGOS): Supporting development and validation of Infectious Disease Dx tests.</title>
        <authorList>
            <person name="Sproer C."/>
            <person name="Gronow S."/>
            <person name="Severitt S."/>
            <person name="Schroder I."/>
            <person name="Tallon L."/>
            <person name="Sadzewicz L."/>
            <person name="Zhao X."/>
            <person name="Boylan J."/>
            <person name="Ott S."/>
            <person name="Bowen H."/>
            <person name="Vavikolanu K."/>
            <person name="Mehta A."/>
            <person name="Aluvathingal J."/>
            <person name="Nadendla S."/>
            <person name="Lowell S."/>
            <person name="Myers T."/>
            <person name="Yan Y."/>
            <person name="Sichtig H."/>
        </authorList>
    </citation>
    <scope>NUCLEOTIDE SEQUENCE [LARGE SCALE GENOMIC DNA]</scope>
    <source>
        <strain evidence="5 6">FDAARGOS_911</strain>
    </source>
</reference>
<feature type="domain" description="HD/PDEase" evidence="3">
    <location>
        <begin position="157"/>
        <end position="291"/>
    </location>
</feature>
<dbReference type="SMART" id="SM00471">
    <property type="entry name" value="HDc"/>
    <property type="match status" value="1"/>
</dbReference>
<dbReference type="InterPro" id="IPR012340">
    <property type="entry name" value="NA-bd_OB-fold"/>
</dbReference>
<evidence type="ECO:0000313" key="7">
    <source>
        <dbReference type="Proteomes" id="UP001069145"/>
    </source>
</evidence>
<dbReference type="KEGG" id="aun:AWM73_06345"/>
<reference evidence="4" key="2">
    <citation type="submission" date="2022-09" db="EMBL/GenBank/DDBJ databases">
        <title>Aerococcus urinae taxonomy study.</title>
        <authorList>
            <person name="Christensen J."/>
            <person name="Senneby E."/>
        </authorList>
    </citation>
    <scope>NUCLEOTIDE SEQUENCE</scope>
    <source>
        <strain evidence="4">NLD-066-U95</strain>
    </source>
</reference>
<dbReference type="GO" id="GO:0031125">
    <property type="term" value="P:rRNA 3'-end processing"/>
    <property type="evidence" value="ECO:0007669"/>
    <property type="project" value="TreeGrafter"/>
</dbReference>
<keyword evidence="1" id="KW-0378">Hydrolase</keyword>
<dbReference type="InterPro" id="IPR003607">
    <property type="entry name" value="HD/PDEase_dom"/>
</dbReference>
<dbReference type="PANTHER" id="PTHR37294">
    <property type="entry name" value="3'-5' EXORIBONUCLEASE YHAM"/>
    <property type="match status" value="1"/>
</dbReference>
<accession>A0A0X8FFA1</accession>
<dbReference type="Proteomes" id="UP001069145">
    <property type="component" value="Unassembled WGS sequence"/>
</dbReference>
<dbReference type="Pfam" id="PF01966">
    <property type="entry name" value="HD"/>
    <property type="match status" value="1"/>
</dbReference>
<organism evidence="5 6">
    <name type="scientific">Aerococcus urinae</name>
    <dbReference type="NCBI Taxonomy" id="1376"/>
    <lineage>
        <taxon>Bacteria</taxon>
        <taxon>Bacillati</taxon>
        <taxon>Bacillota</taxon>
        <taxon>Bacilli</taxon>
        <taxon>Lactobacillales</taxon>
        <taxon>Aerococcaceae</taxon>
        <taxon>Aerococcus</taxon>
    </lineage>
</organism>
<dbReference type="SUPFAM" id="SSF109604">
    <property type="entry name" value="HD-domain/PDEase-like"/>
    <property type="match status" value="1"/>
</dbReference>
<keyword evidence="2" id="KW-0269">Exonuclease</keyword>
<dbReference type="CDD" id="cd04492">
    <property type="entry name" value="YhaM_OBF_like"/>
    <property type="match status" value="1"/>
</dbReference>
<dbReference type="Gene3D" id="2.40.50.140">
    <property type="entry name" value="Nucleic acid-binding proteins"/>
    <property type="match status" value="1"/>
</dbReference>
<dbReference type="OrthoDB" id="9778453at2"/>
<evidence type="ECO:0000313" key="5">
    <source>
        <dbReference type="EMBL" id="QPS02170.1"/>
    </source>
</evidence>
<dbReference type="InterPro" id="IPR050798">
    <property type="entry name" value="YhaM_exoribonuc/phosphodiest"/>
</dbReference>
<gene>
    <name evidence="5" type="ORF">I6G68_03690</name>
    <name evidence="4" type="ORF">ODY43_07710</name>
</gene>
<dbReference type="GO" id="GO:0003676">
    <property type="term" value="F:nucleic acid binding"/>
    <property type="evidence" value="ECO:0007669"/>
    <property type="project" value="InterPro"/>
</dbReference>
<dbReference type="RefSeq" id="WP_060778589.1">
    <property type="nucleotide sequence ID" value="NZ_CAJHLF010000007.1"/>
</dbReference>
<dbReference type="PANTHER" id="PTHR37294:SF1">
    <property type="entry name" value="3'-5' EXORIBONUCLEASE YHAM"/>
    <property type="match status" value="1"/>
</dbReference>
<proteinExistence type="predicted"/>
<evidence type="ECO:0000313" key="6">
    <source>
        <dbReference type="Proteomes" id="UP000594771"/>
    </source>
</evidence>
<evidence type="ECO:0000256" key="1">
    <source>
        <dbReference type="ARBA" id="ARBA00022801"/>
    </source>
</evidence>
<dbReference type="Gene3D" id="1.10.3210.10">
    <property type="entry name" value="Hypothetical protein af1432"/>
    <property type="match status" value="1"/>
</dbReference>
<evidence type="ECO:0000259" key="3">
    <source>
        <dbReference type="SMART" id="SM00471"/>
    </source>
</evidence>
<dbReference type="EMBL" id="JAOTML010000009">
    <property type="protein sequence ID" value="MCY3053873.1"/>
    <property type="molecule type" value="Genomic_DNA"/>
</dbReference>
<dbReference type="Pfam" id="PF01336">
    <property type="entry name" value="tRNA_anti-codon"/>
    <property type="match status" value="1"/>
</dbReference>
<keyword evidence="7" id="KW-1185">Reference proteome</keyword>
<dbReference type="FunFam" id="1.10.3210.10:FF:000008">
    <property type="entry name" value="3'-5' exoribonuclease YhaM"/>
    <property type="match status" value="1"/>
</dbReference>
<evidence type="ECO:0000256" key="2">
    <source>
        <dbReference type="ARBA" id="ARBA00022839"/>
    </source>
</evidence>
<dbReference type="GO" id="GO:0004527">
    <property type="term" value="F:exonuclease activity"/>
    <property type="evidence" value="ECO:0007669"/>
    <property type="project" value="UniProtKB-KW"/>
</dbReference>
<dbReference type="InterPro" id="IPR004365">
    <property type="entry name" value="NA-bd_OB_tRNA"/>
</dbReference>
<keyword evidence="2" id="KW-0540">Nuclease</keyword>
<dbReference type="CDD" id="cd00077">
    <property type="entry name" value="HDc"/>
    <property type="match status" value="1"/>
</dbReference>
<dbReference type="AlphaFoldDB" id="A0A0X8FFA1"/>